<evidence type="ECO:0000313" key="2">
    <source>
        <dbReference type="Proteomes" id="UP001165960"/>
    </source>
</evidence>
<gene>
    <name evidence="1" type="ORF">DSO57_1018313</name>
</gene>
<keyword evidence="2" id="KW-1185">Reference proteome</keyword>
<sequence>MVFSRKVSLDEVLNSASVSPYSLHDFRLYLFTVEHSIENLEFLMWFDDFRLRYSNEGTGLDWETDCSLLPDSILYNPAPGSDGVIDPLGSRLPPPAPTRPRNLTRVYKDPPHKTKDIEAESHEKRNRQVRLTSGFFNGGVCPAHLPFSGEINAIVNLFLAPCSPLELNLSYVIKRNALVALKSSSEPDMLLGVAFHVHQMLLTTSFPAFLEFVQRNRCGCGQIRRMTIPVFLWIVNIIFMTCMVALDAPRWPRVLVFPLFFVSLMLFFLSWSGPCLIQLCHIVPTSLRCSSTHPAPSKFKVIEKSLSSSSGVGKWGKDPFFDDPLKPPSLECLGIARDSSVHKQPCSLSAKTPEENFQFTNLPLRNAHIQHKHGWLCLFKPSHFLISTSLAFLLTLIALLFPTFPIQEDPIFKKMFKYGP</sequence>
<reference evidence="1" key="1">
    <citation type="submission" date="2022-04" db="EMBL/GenBank/DDBJ databases">
        <title>Genome of the entomopathogenic fungus Entomophthora muscae.</title>
        <authorList>
            <person name="Elya C."/>
            <person name="Lovett B.R."/>
            <person name="Lee E."/>
            <person name="Macias A.M."/>
            <person name="Hajek A.E."/>
            <person name="De Bivort B.L."/>
            <person name="Kasson M.T."/>
            <person name="De Fine Licht H.H."/>
            <person name="Stajich J.E."/>
        </authorList>
    </citation>
    <scope>NUCLEOTIDE SEQUENCE</scope>
    <source>
        <strain evidence="1">Berkeley</strain>
    </source>
</reference>
<proteinExistence type="predicted"/>
<dbReference type="Proteomes" id="UP001165960">
    <property type="component" value="Unassembled WGS sequence"/>
</dbReference>
<protein>
    <submittedName>
        <fullName evidence="1">Uncharacterized protein</fullName>
    </submittedName>
</protein>
<accession>A0ACC2RJ27</accession>
<name>A0ACC2RJ27_9FUNG</name>
<comment type="caution">
    <text evidence="1">The sequence shown here is derived from an EMBL/GenBank/DDBJ whole genome shotgun (WGS) entry which is preliminary data.</text>
</comment>
<dbReference type="EMBL" id="QTSX02007179">
    <property type="protein sequence ID" value="KAJ9050031.1"/>
    <property type="molecule type" value="Genomic_DNA"/>
</dbReference>
<organism evidence="1 2">
    <name type="scientific">Entomophthora muscae</name>
    <dbReference type="NCBI Taxonomy" id="34485"/>
    <lineage>
        <taxon>Eukaryota</taxon>
        <taxon>Fungi</taxon>
        <taxon>Fungi incertae sedis</taxon>
        <taxon>Zoopagomycota</taxon>
        <taxon>Entomophthoromycotina</taxon>
        <taxon>Entomophthoromycetes</taxon>
        <taxon>Entomophthorales</taxon>
        <taxon>Entomophthoraceae</taxon>
        <taxon>Entomophthora</taxon>
    </lineage>
</organism>
<evidence type="ECO:0000313" key="1">
    <source>
        <dbReference type="EMBL" id="KAJ9050031.1"/>
    </source>
</evidence>